<dbReference type="Proteomes" id="UP000429523">
    <property type="component" value="Unassembled WGS sequence"/>
</dbReference>
<dbReference type="AlphaFoldDB" id="A0A6A3DFQ8"/>
<comment type="caution">
    <text evidence="1">The sequence shown here is derived from an EMBL/GenBank/DDBJ whole genome shotgun (WGS) entry which is preliminary data.</text>
</comment>
<sequence length="23" mass="2366">PGLVRMQVEVQDVYNAAGSSTGS</sequence>
<name>A0A6A3DFQ8_9STRA</name>
<dbReference type="EMBL" id="QXGF01006667">
    <property type="protein sequence ID" value="KAE8917771.1"/>
    <property type="molecule type" value="Genomic_DNA"/>
</dbReference>
<gene>
    <name evidence="2" type="ORF">PF006_g31576</name>
    <name evidence="1" type="ORF">PF009_g31910</name>
</gene>
<dbReference type="Proteomes" id="UP000440732">
    <property type="component" value="Unassembled WGS sequence"/>
</dbReference>
<evidence type="ECO:0000313" key="3">
    <source>
        <dbReference type="Proteomes" id="UP000429523"/>
    </source>
</evidence>
<organism evidence="1 3">
    <name type="scientific">Phytophthora fragariae</name>
    <dbReference type="NCBI Taxonomy" id="53985"/>
    <lineage>
        <taxon>Eukaryota</taxon>
        <taxon>Sar</taxon>
        <taxon>Stramenopiles</taxon>
        <taxon>Oomycota</taxon>
        <taxon>Peronosporomycetes</taxon>
        <taxon>Peronosporales</taxon>
        <taxon>Peronosporaceae</taxon>
        <taxon>Phytophthora</taxon>
    </lineage>
</organism>
<feature type="non-terminal residue" evidence="1">
    <location>
        <position position="1"/>
    </location>
</feature>
<reference evidence="3 4" key="1">
    <citation type="submission" date="2018-08" db="EMBL/GenBank/DDBJ databases">
        <title>Genomic investigation of the strawberry pathogen Phytophthora fragariae indicates pathogenicity is determined by transcriptional variation in three key races.</title>
        <authorList>
            <person name="Adams T.M."/>
            <person name="Armitage A.D."/>
            <person name="Sobczyk M.K."/>
            <person name="Bates H.J."/>
            <person name="Dunwell J.M."/>
            <person name="Nellist C.F."/>
            <person name="Harrison R.J."/>
        </authorList>
    </citation>
    <scope>NUCLEOTIDE SEQUENCE [LARGE SCALE GENOMIC DNA]</scope>
    <source>
        <strain evidence="2 4">NOV-5</strain>
        <strain evidence="1 3">NOV-9</strain>
    </source>
</reference>
<evidence type="ECO:0000313" key="4">
    <source>
        <dbReference type="Proteomes" id="UP000440732"/>
    </source>
</evidence>
<evidence type="ECO:0000313" key="1">
    <source>
        <dbReference type="EMBL" id="KAE8917771.1"/>
    </source>
</evidence>
<accession>A0A6A3DFQ8</accession>
<dbReference type="EMBL" id="QXGA01007223">
    <property type="protein sequence ID" value="KAE9060725.1"/>
    <property type="molecule type" value="Genomic_DNA"/>
</dbReference>
<protein>
    <submittedName>
        <fullName evidence="1">Uncharacterized protein</fullName>
    </submittedName>
</protein>
<proteinExistence type="predicted"/>
<evidence type="ECO:0000313" key="2">
    <source>
        <dbReference type="EMBL" id="KAE9060725.1"/>
    </source>
</evidence>